<sequence length="69" mass="8523">MVVAKFEQESREKPRERKKRRQHSSLSSFFDFQFVHRWIGLRFGQQLLDTLLFILNGWIEDWWCGSWSF</sequence>
<name>A0A2K1Z7B8_POPTR</name>
<evidence type="ECO:0000313" key="2">
    <source>
        <dbReference type="EMBL" id="PNT21168.1"/>
    </source>
</evidence>
<dbReference type="EMBL" id="CM009298">
    <property type="protein sequence ID" value="PNT21168.1"/>
    <property type="molecule type" value="Genomic_DNA"/>
</dbReference>
<reference evidence="2 3" key="1">
    <citation type="journal article" date="2006" name="Science">
        <title>The genome of black cottonwood, Populus trichocarpa (Torr. &amp; Gray).</title>
        <authorList>
            <person name="Tuskan G.A."/>
            <person name="Difazio S."/>
            <person name="Jansson S."/>
            <person name="Bohlmann J."/>
            <person name="Grigoriev I."/>
            <person name="Hellsten U."/>
            <person name="Putnam N."/>
            <person name="Ralph S."/>
            <person name="Rombauts S."/>
            <person name="Salamov A."/>
            <person name="Schein J."/>
            <person name="Sterck L."/>
            <person name="Aerts A."/>
            <person name="Bhalerao R.R."/>
            <person name="Bhalerao R.P."/>
            <person name="Blaudez D."/>
            <person name="Boerjan W."/>
            <person name="Brun A."/>
            <person name="Brunner A."/>
            <person name="Busov V."/>
            <person name="Campbell M."/>
            <person name="Carlson J."/>
            <person name="Chalot M."/>
            <person name="Chapman J."/>
            <person name="Chen G.L."/>
            <person name="Cooper D."/>
            <person name="Coutinho P.M."/>
            <person name="Couturier J."/>
            <person name="Covert S."/>
            <person name="Cronk Q."/>
            <person name="Cunningham R."/>
            <person name="Davis J."/>
            <person name="Degroeve S."/>
            <person name="Dejardin A."/>
            <person name="Depamphilis C."/>
            <person name="Detter J."/>
            <person name="Dirks B."/>
            <person name="Dubchak I."/>
            <person name="Duplessis S."/>
            <person name="Ehlting J."/>
            <person name="Ellis B."/>
            <person name="Gendler K."/>
            <person name="Goodstein D."/>
            <person name="Gribskov M."/>
            <person name="Grimwood J."/>
            <person name="Groover A."/>
            <person name="Gunter L."/>
            <person name="Hamberger B."/>
            <person name="Heinze B."/>
            <person name="Helariutta Y."/>
            <person name="Henrissat B."/>
            <person name="Holligan D."/>
            <person name="Holt R."/>
            <person name="Huang W."/>
            <person name="Islam-Faridi N."/>
            <person name="Jones S."/>
            <person name="Jones-Rhoades M."/>
            <person name="Jorgensen R."/>
            <person name="Joshi C."/>
            <person name="Kangasjarvi J."/>
            <person name="Karlsson J."/>
            <person name="Kelleher C."/>
            <person name="Kirkpatrick R."/>
            <person name="Kirst M."/>
            <person name="Kohler A."/>
            <person name="Kalluri U."/>
            <person name="Larimer F."/>
            <person name="Leebens-Mack J."/>
            <person name="Leple J.C."/>
            <person name="Locascio P."/>
            <person name="Lou Y."/>
            <person name="Lucas S."/>
            <person name="Martin F."/>
            <person name="Montanini B."/>
            <person name="Napoli C."/>
            <person name="Nelson D.R."/>
            <person name="Nelson C."/>
            <person name="Nieminen K."/>
            <person name="Nilsson O."/>
            <person name="Pereda V."/>
            <person name="Peter G."/>
            <person name="Philippe R."/>
            <person name="Pilate G."/>
            <person name="Poliakov A."/>
            <person name="Razumovskaya J."/>
            <person name="Richardson P."/>
            <person name="Rinaldi C."/>
            <person name="Ritland K."/>
            <person name="Rouze P."/>
            <person name="Ryaboy D."/>
            <person name="Schmutz J."/>
            <person name="Schrader J."/>
            <person name="Segerman B."/>
            <person name="Shin H."/>
            <person name="Siddiqui A."/>
            <person name="Sterky F."/>
            <person name="Terry A."/>
            <person name="Tsai C.J."/>
            <person name="Uberbacher E."/>
            <person name="Unneberg P."/>
            <person name="Vahala J."/>
            <person name="Wall K."/>
            <person name="Wessler S."/>
            <person name="Yang G."/>
            <person name="Yin T."/>
            <person name="Douglas C."/>
            <person name="Marra M."/>
            <person name="Sandberg G."/>
            <person name="Van de Peer Y."/>
            <person name="Rokhsar D."/>
        </authorList>
    </citation>
    <scope>NUCLEOTIDE SEQUENCE [LARGE SCALE GENOMIC DNA]</scope>
    <source>
        <strain evidence="3">cv. Nisqually</strain>
    </source>
</reference>
<keyword evidence="3" id="KW-1185">Reference proteome</keyword>
<proteinExistence type="predicted"/>
<dbReference type="InParanoid" id="A0A2K1Z7B8"/>
<dbReference type="Proteomes" id="UP000006729">
    <property type="component" value="Chromosome 9"/>
</dbReference>
<dbReference type="AlphaFoldDB" id="A0A2K1Z7B8"/>
<evidence type="ECO:0000313" key="3">
    <source>
        <dbReference type="Proteomes" id="UP000006729"/>
    </source>
</evidence>
<feature type="compositionally biased region" description="Basic and acidic residues" evidence="1">
    <location>
        <begin position="1"/>
        <end position="15"/>
    </location>
</feature>
<protein>
    <submittedName>
        <fullName evidence="2">Uncharacterized protein</fullName>
    </submittedName>
</protein>
<organism evidence="2 3">
    <name type="scientific">Populus trichocarpa</name>
    <name type="common">Western balsam poplar</name>
    <name type="synonym">Populus balsamifera subsp. trichocarpa</name>
    <dbReference type="NCBI Taxonomy" id="3694"/>
    <lineage>
        <taxon>Eukaryota</taxon>
        <taxon>Viridiplantae</taxon>
        <taxon>Streptophyta</taxon>
        <taxon>Embryophyta</taxon>
        <taxon>Tracheophyta</taxon>
        <taxon>Spermatophyta</taxon>
        <taxon>Magnoliopsida</taxon>
        <taxon>eudicotyledons</taxon>
        <taxon>Gunneridae</taxon>
        <taxon>Pentapetalae</taxon>
        <taxon>rosids</taxon>
        <taxon>fabids</taxon>
        <taxon>Malpighiales</taxon>
        <taxon>Salicaceae</taxon>
        <taxon>Saliceae</taxon>
        <taxon>Populus</taxon>
    </lineage>
</organism>
<gene>
    <name evidence="2" type="ORF">POPTR_009G133200</name>
</gene>
<accession>A0A2K1Z7B8</accession>
<evidence type="ECO:0000256" key="1">
    <source>
        <dbReference type="SAM" id="MobiDB-lite"/>
    </source>
</evidence>
<feature type="region of interest" description="Disordered" evidence="1">
    <location>
        <begin position="1"/>
        <end position="25"/>
    </location>
</feature>